<dbReference type="Gene3D" id="3.20.20.450">
    <property type="entry name" value="EAL domain"/>
    <property type="match status" value="1"/>
</dbReference>
<protein>
    <submittedName>
        <fullName evidence="2">EAL domain-containing protein (Putative c-di-GMP-specific phosphodiesterase class I)</fullName>
    </submittedName>
</protein>
<dbReference type="PROSITE" id="PS50883">
    <property type="entry name" value="EAL"/>
    <property type="match status" value="1"/>
</dbReference>
<reference evidence="2 3" key="1">
    <citation type="submission" date="2020-08" db="EMBL/GenBank/DDBJ databases">
        <title>Genomic Encyclopedia of Type Strains, Phase IV (KMG-IV): sequencing the most valuable type-strain genomes for metagenomic binning, comparative biology and taxonomic classification.</title>
        <authorList>
            <person name="Goeker M."/>
        </authorList>
    </citation>
    <scope>NUCLEOTIDE SEQUENCE [LARGE SCALE GENOMIC DNA]</scope>
    <source>
        <strain evidence="2 3">DSM 21769</strain>
    </source>
</reference>
<accession>A0A841PN65</accession>
<comment type="caution">
    <text evidence="2">The sequence shown here is derived from an EMBL/GenBank/DDBJ whole genome shotgun (WGS) entry which is preliminary data.</text>
</comment>
<dbReference type="AlphaFoldDB" id="A0A841PN65"/>
<organism evidence="2 3">
    <name type="scientific">Geomicrobium halophilum</name>
    <dbReference type="NCBI Taxonomy" id="549000"/>
    <lineage>
        <taxon>Bacteria</taxon>
        <taxon>Bacillati</taxon>
        <taxon>Bacillota</taxon>
        <taxon>Bacilli</taxon>
        <taxon>Bacillales</taxon>
        <taxon>Geomicrobium</taxon>
    </lineage>
</organism>
<evidence type="ECO:0000313" key="3">
    <source>
        <dbReference type="Proteomes" id="UP000568839"/>
    </source>
</evidence>
<name>A0A841PN65_9BACL</name>
<sequence>MDALEVMMHKERTYPLFQPIFVAGKHEVVGYEVLPRLRIEEHEYDLTDFFYDSLVPEEYRLEIDRYIRKQALEIQKTRAHMWLFYNINPSLYDGSPGDRLISELAEESTEMILSISLSDETVKWYTLRHFVQFLQNSQIRVAMKETKNAKITMMDIVQVKPDIIKIDIGDVERENVNVHRELLHTFSIAAGKIGASLLFQNIKGFQQLSDAWRQGALYLQGDYLALPHPTMIDNNQEKLVKNFRSFLNYEREKKRASLQFSRFLSERMKKLISGRVVHMDSDTLAQYVGRSLQDICFRVYICDGEGFQLSGNAVKHQSDQWEIYEENRRQNWSWRPFFLENIVQMHVDGGGILSELYMDLHRHEQIRTYSYPAGDGRYIFVDIPFSYLYERDFLG</sequence>
<dbReference type="RefSeq" id="WP_184403102.1">
    <property type="nucleotide sequence ID" value="NZ_JACHHJ010000001.1"/>
</dbReference>
<dbReference type="SUPFAM" id="SSF141868">
    <property type="entry name" value="EAL domain-like"/>
    <property type="match status" value="1"/>
</dbReference>
<dbReference type="EMBL" id="JACHHJ010000001">
    <property type="protein sequence ID" value="MBB6449194.1"/>
    <property type="molecule type" value="Genomic_DNA"/>
</dbReference>
<dbReference type="SMART" id="SM00052">
    <property type="entry name" value="EAL"/>
    <property type="match status" value="1"/>
</dbReference>
<dbReference type="InterPro" id="IPR035919">
    <property type="entry name" value="EAL_sf"/>
</dbReference>
<evidence type="ECO:0000313" key="2">
    <source>
        <dbReference type="EMBL" id="MBB6449194.1"/>
    </source>
</evidence>
<dbReference type="PANTHER" id="PTHR33121">
    <property type="entry name" value="CYCLIC DI-GMP PHOSPHODIESTERASE PDEF"/>
    <property type="match status" value="1"/>
</dbReference>
<dbReference type="Pfam" id="PF00563">
    <property type="entry name" value="EAL"/>
    <property type="match status" value="1"/>
</dbReference>
<feature type="domain" description="EAL" evidence="1">
    <location>
        <begin position="1"/>
        <end position="241"/>
    </location>
</feature>
<dbReference type="InterPro" id="IPR050706">
    <property type="entry name" value="Cyclic-di-GMP_PDE-like"/>
</dbReference>
<dbReference type="InterPro" id="IPR029151">
    <property type="entry name" value="Sensor-like_sf"/>
</dbReference>
<evidence type="ECO:0000259" key="1">
    <source>
        <dbReference type="PROSITE" id="PS50883"/>
    </source>
</evidence>
<proteinExistence type="predicted"/>
<dbReference type="PANTHER" id="PTHR33121:SF82">
    <property type="entry name" value="SIGNAL TRANSDUCTION PROTEIN CONTAINING A EAL DOMAIN"/>
    <property type="match status" value="1"/>
</dbReference>
<dbReference type="SUPFAM" id="SSF103190">
    <property type="entry name" value="Sensory domain-like"/>
    <property type="match status" value="1"/>
</dbReference>
<dbReference type="Proteomes" id="UP000568839">
    <property type="component" value="Unassembled WGS sequence"/>
</dbReference>
<dbReference type="InterPro" id="IPR001633">
    <property type="entry name" value="EAL_dom"/>
</dbReference>
<keyword evidence="3" id="KW-1185">Reference proteome</keyword>
<dbReference type="InterPro" id="IPR018842">
    <property type="entry name" value="YkuI_C"/>
</dbReference>
<dbReference type="GO" id="GO:0071111">
    <property type="term" value="F:cyclic-guanylate-specific phosphodiesterase activity"/>
    <property type="evidence" value="ECO:0007669"/>
    <property type="project" value="InterPro"/>
</dbReference>
<dbReference type="Gene3D" id="3.30.450.20">
    <property type="entry name" value="PAS domain"/>
    <property type="match status" value="1"/>
</dbReference>
<dbReference type="Pfam" id="PF10388">
    <property type="entry name" value="YkuI_C"/>
    <property type="match status" value="1"/>
</dbReference>
<gene>
    <name evidence="2" type="ORF">HNR44_001143</name>
</gene>